<protein>
    <submittedName>
        <fullName evidence="2">Uncharacterized protein</fullName>
    </submittedName>
</protein>
<keyword evidence="1" id="KW-0812">Transmembrane</keyword>
<keyword evidence="1" id="KW-0472">Membrane</keyword>
<evidence type="ECO:0000313" key="2">
    <source>
        <dbReference type="EMBL" id="KAK9802839.1"/>
    </source>
</evidence>
<dbReference type="Proteomes" id="UP001465755">
    <property type="component" value="Unassembled WGS sequence"/>
</dbReference>
<sequence>MLIFQDAVVESHFAASHSRDSINVSRFHHLLTVASWLALIRSSTQLPGMRAAGVAVALLMIVLQLTVGLVFLDSKTYLRHEKVKCRCFILEATGYVVWGGLLNPRKTTQNISLVPPVIHVVSAVFDQVRLKHLVILCAINTLCFALCQAQASIARHPFHSCHAIIRESCIYALAGVVLPLTICWQQERRKRQAFLIKHRELLAARGFDPAAN</sequence>
<feature type="transmembrane region" description="Helical" evidence="1">
    <location>
        <begin position="163"/>
        <end position="184"/>
    </location>
</feature>
<organism evidence="2 3">
    <name type="scientific">Symbiochloris irregularis</name>
    <dbReference type="NCBI Taxonomy" id="706552"/>
    <lineage>
        <taxon>Eukaryota</taxon>
        <taxon>Viridiplantae</taxon>
        <taxon>Chlorophyta</taxon>
        <taxon>core chlorophytes</taxon>
        <taxon>Trebouxiophyceae</taxon>
        <taxon>Trebouxiales</taxon>
        <taxon>Trebouxiaceae</taxon>
        <taxon>Symbiochloris</taxon>
    </lineage>
</organism>
<evidence type="ECO:0000256" key="1">
    <source>
        <dbReference type="SAM" id="Phobius"/>
    </source>
</evidence>
<feature type="transmembrane region" description="Helical" evidence="1">
    <location>
        <begin position="133"/>
        <end position="151"/>
    </location>
</feature>
<comment type="caution">
    <text evidence="2">The sequence shown here is derived from an EMBL/GenBank/DDBJ whole genome shotgun (WGS) entry which is preliminary data.</text>
</comment>
<keyword evidence="1" id="KW-1133">Transmembrane helix</keyword>
<keyword evidence="3" id="KW-1185">Reference proteome</keyword>
<feature type="transmembrane region" description="Helical" evidence="1">
    <location>
        <begin position="51"/>
        <end position="72"/>
    </location>
</feature>
<evidence type="ECO:0000313" key="3">
    <source>
        <dbReference type="Proteomes" id="UP001465755"/>
    </source>
</evidence>
<gene>
    <name evidence="2" type="ORF">WJX73_005475</name>
</gene>
<name>A0AAW1NXV9_9CHLO</name>
<dbReference type="AlphaFoldDB" id="A0AAW1NXV9"/>
<accession>A0AAW1NXV9</accession>
<dbReference type="EMBL" id="JALJOQ010000066">
    <property type="protein sequence ID" value="KAK9802839.1"/>
    <property type="molecule type" value="Genomic_DNA"/>
</dbReference>
<proteinExistence type="predicted"/>
<reference evidence="2 3" key="1">
    <citation type="journal article" date="2024" name="Nat. Commun.">
        <title>Phylogenomics reveals the evolutionary origins of lichenization in chlorophyte algae.</title>
        <authorList>
            <person name="Puginier C."/>
            <person name="Libourel C."/>
            <person name="Otte J."/>
            <person name="Skaloud P."/>
            <person name="Haon M."/>
            <person name="Grisel S."/>
            <person name="Petersen M."/>
            <person name="Berrin J.G."/>
            <person name="Delaux P.M."/>
            <person name="Dal Grande F."/>
            <person name="Keller J."/>
        </authorList>
    </citation>
    <scope>NUCLEOTIDE SEQUENCE [LARGE SCALE GENOMIC DNA]</scope>
    <source>
        <strain evidence="2 3">SAG 2036</strain>
    </source>
</reference>